<dbReference type="Gene3D" id="2.50.20.10">
    <property type="entry name" value="Lipoprotein localisation LolA/LolB/LppX"/>
    <property type="match status" value="1"/>
</dbReference>
<feature type="domain" description="MucB/RseB N-terminal" evidence="6">
    <location>
        <begin position="25"/>
        <end position="184"/>
    </location>
</feature>
<evidence type="ECO:0000313" key="8">
    <source>
        <dbReference type="EMBL" id="ROQ20605.1"/>
    </source>
</evidence>
<dbReference type="InterPro" id="IPR033436">
    <property type="entry name" value="MucB/RseB_C"/>
</dbReference>
<keyword evidence="3 5" id="KW-0732">Signal</keyword>
<evidence type="ECO:0000313" key="9">
    <source>
        <dbReference type="Proteomes" id="UP000273643"/>
    </source>
</evidence>
<dbReference type="InterPro" id="IPR005588">
    <property type="entry name" value="MucB_RseB"/>
</dbReference>
<gene>
    <name evidence="8" type="ORF">EDC38_1212</name>
</gene>
<evidence type="ECO:0000256" key="4">
    <source>
        <dbReference type="ARBA" id="ARBA00022764"/>
    </source>
</evidence>
<comment type="similarity">
    <text evidence="2">Belongs to the RseB family.</text>
</comment>
<keyword evidence="4" id="KW-0574">Periplasm</keyword>
<dbReference type="OrthoDB" id="7067274at2"/>
<dbReference type="Gene3D" id="3.30.200.100">
    <property type="entry name" value="MucB/RseB, C-terminal domain"/>
    <property type="match status" value="1"/>
</dbReference>
<keyword evidence="9" id="KW-1185">Reference proteome</keyword>
<evidence type="ECO:0000259" key="7">
    <source>
        <dbReference type="Pfam" id="PF17188"/>
    </source>
</evidence>
<dbReference type="AlphaFoldDB" id="A0A3N1NWN4"/>
<name>A0A3N1NWN4_9GAMM</name>
<comment type="caution">
    <text evidence="8">The sequence shown here is derived from an EMBL/GenBank/DDBJ whole genome shotgun (WGS) entry which is preliminary data.</text>
</comment>
<dbReference type="CDD" id="cd16327">
    <property type="entry name" value="RseB"/>
    <property type="match status" value="1"/>
</dbReference>
<dbReference type="Proteomes" id="UP000273643">
    <property type="component" value="Unassembled WGS sequence"/>
</dbReference>
<dbReference type="GO" id="GO:0030288">
    <property type="term" value="C:outer membrane-bounded periplasmic space"/>
    <property type="evidence" value="ECO:0007669"/>
    <property type="project" value="TreeGrafter"/>
</dbReference>
<evidence type="ECO:0000259" key="6">
    <source>
        <dbReference type="Pfam" id="PF03888"/>
    </source>
</evidence>
<dbReference type="EMBL" id="RJUK01000001">
    <property type="protein sequence ID" value="ROQ20605.1"/>
    <property type="molecule type" value="Genomic_DNA"/>
</dbReference>
<dbReference type="InterPro" id="IPR038484">
    <property type="entry name" value="MucB/RseB_C_sf"/>
</dbReference>
<comment type="subcellular location">
    <subcellularLocation>
        <location evidence="1">Periplasm</location>
    </subcellularLocation>
</comment>
<evidence type="ECO:0000256" key="3">
    <source>
        <dbReference type="ARBA" id="ARBA00022729"/>
    </source>
</evidence>
<evidence type="ECO:0000256" key="5">
    <source>
        <dbReference type="SAM" id="SignalP"/>
    </source>
</evidence>
<feature type="domain" description="MucB/RseB C-terminal" evidence="7">
    <location>
        <begin position="207"/>
        <end position="299"/>
    </location>
</feature>
<protein>
    <submittedName>
        <fullName evidence="8">MucB/RseB-like sigma(E) regulatory protein</fullName>
    </submittedName>
</protein>
<proteinExistence type="inferred from homology"/>
<dbReference type="PIRSF" id="PIRSF005427">
    <property type="entry name" value="RseB"/>
    <property type="match status" value="1"/>
</dbReference>
<organism evidence="8 9">
    <name type="scientific">Marinimicrobium koreense</name>
    <dbReference type="NCBI Taxonomy" id="306545"/>
    <lineage>
        <taxon>Bacteria</taxon>
        <taxon>Pseudomonadati</taxon>
        <taxon>Pseudomonadota</taxon>
        <taxon>Gammaproteobacteria</taxon>
        <taxon>Cellvibrionales</taxon>
        <taxon>Cellvibrionaceae</taxon>
        <taxon>Marinimicrobium</taxon>
    </lineage>
</organism>
<dbReference type="PANTHER" id="PTHR38782:SF1">
    <property type="entry name" value="SIGMA-E FACTOR REGULATORY PROTEIN RSEB"/>
    <property type="match status" value="1"/>
</dbReference>
<sequence>MMGRLLASLLLLSAGWVAQADSPDPLSLLQSMARAGQNLNYRGSFTYEHRNAMESFRVYRWSDGERVVGRLEYLNGPAATTQQLNGMAGCQTTGFRLLNADVSPEAVARLDRYYQLTVRGSDRVAGRETYTLEVRPRDQLRYGYLLGVDRDTGLLLKALLVDEQQRLLERFQFVDLDINPDVDSLREEAGQWPEDRSDCLDAEAGQPTRWSLNWLPPGFAYSGEKRLPNGIDMLMYTDGLASFSVFLQPVANSPEIAGRAHRGATSAFMGQLATDNQQYRVTVVGEIPGAVAEQLAQGITPLSGTREVTP</sequence>
<feature type="chain" id="PRO_5018197942" evidence="5">
    <location>
        <begin position="21"/>
        <end position="310"/>
    </location>
</feature>
<evidence type="ECO:0000256" key="2">
    <source>
        <dbReference type="ARBA" id="ARBA00008150"/>
    </source>
</evidence>
<dbReference type="Pfam" id="PF17188">
    <property type="entry name" value="MucB_RseB_C"/>
    <property type="match status" value="1"/>
</dbReference>
<dbReference type="GO" id="GO:0045152">
    <property type="term" value="F:antisigma factor binding"/>
    <property type="evidence" value="ECO:0007669"/>
    <property type="project" value="TreeGrafter"/>
</dbReference>
<feature type="signal peptide" evidence="5">
    <location>
        <begin position="1"/>
        <end position="20"/>
    </location>
</feature>
<accession>A0A3N1NWN4</accession>
<dbReference type="Pfam" id="PF03888">
    <property type="entry name" value="MucB_RseB"/>
    <property type="match status" value="1"/>
</dbReference>
<evidence type="ECO:0000256" key="1">
    <source>
        <dbReference type="ARBA" id="ARBA00004418"/>
    </source>
</evidence>
<dbReference type="PANTHER" id="PTHR38782">
    <property type="match status" value="1"/>
</dbReference>
<dbReference type="InterPro" id="IPR033434">
    <property type="entry name" value="MucB/RseB_N"/>
</dbReference>
<reference evidence="8 9" key="1">
    <citation type="submission" date="2018-11" db="EMBL/GenBank/DDBJ databases">
        <title>Genomic Encyclopedia of Type Strains, Phase IV (KMG-IV): sequencing the most valuable type-strain genomes for metagenomic binning, comparative biology and taxonomic classification.</title>
        <authorList>
            <person name="Goeker M."/>
        </authorList>
    </citation>
    <scope>NUCLEOTIDE SEQUENCE [LARGE SCALE GENOMIC DNA]</scope>
    <source>
        <strain evidence="8 9">DSM 16974</strain>
    </source>
</reference>
<dbReference type="GO" id="GO:0032885">
    <property type="term" value="P:regulation of polysaccharide biosynthetic process"/>
    <property type="evidence" value="ECO:0007669"/>
    <property type="project" value="TreeGrafter"/>
</dbReference>